<name>A0A066W588_TILAU</name>
<proteinExistence type="predicted"/>
<comment type="caution">
    <text evidence="1">The sequence shown here is derived from an EMBL/GenBank/DDBJ whole genome shotgun (WGS) entry which is preliminary data.</text>
</comment>
<reference evidence="1 2" key="1">
    <citation type="submission" date="2014-05" db="EMBL/GenBank/DDBJ databases">
        <title>Draft genome sequence of a rare smut relative, Tilletiaria anomala UBC 951.</title>
        <authorList>
            <consortium name="DOE Joint Genome Institute"/>
            <person name="Toome M."/>
            <person name="Kuo A."/>
            <person name="Henrissat B."/>
            <person name="Lipzen A."/>
            <person name="Tritt A."/>
            <person name="Yoshinaga Y."/>
            <person name="Zane M."/>
            <person name="Barry K."/>
            <person name="Grigoriev I.V."/>
            <person name="Spatafora J.W."/>
            <person name="Aimea M.C."/>
        </authorList>
    </citation>
    <scope>NUCLEOTIDE SEQUENCE [LARGE SCALE GENOMIC DNA]</scope>
    <source>
        <strain evidence="1 2">UBC 951</strain>
    </source>
</reference>
<dbReference type="EMBL" id="JMSN01000023">
    <property type="protein sequence ID" value="KDN48871.1"/>
    <property type="molecule type" value="Genomic_DNA"/>
</dbReference>
<dbReference type="GeneID" id="25265937"/>
<evidence type="ECO:0000313" key="2">
    <source>
        <dbReference type="Proteomes" id="UP000027361"/>
    </source>
</evidence>
<sequence>MLQRLNDGEGYELYLQSTCGLGSKLAGKRFRATRSSPTRTATQAQCTIAPPFAATILLDPWIEPLLLTHPNSVNIVAPLYVMNPEPFAG</sequence>
<organism evidence="1 2">
    <name type="scientific">Tilletiaria anomala (strain ATCC 24038 / CBS 436.72 / UBC 951)</name>
    <dbReference type="NCBI Taxonomy" id="1037660"/>
    <lineage>
        <taxon>Eukaryota</taxon>
        <taxon>Fungi</taxon>
        <taxon>Dikarya</taxon>
        <taxon>Basidiomycota</taxon>
        <taxon>Ustilaginomycotina</taxon>
        <taxon>Exobasidiomycetes</taxon>
        <taxon>Georgefischeriales</taxon>
        <taxon>Tilletiariaceae</taxon>
        <taxon>Tilletiaria</taxon>
    </lineage>
</organism>
<accession>A0A066W588</accession>
<dbReference type="Proteomes" id="UP000027361">
    <property type="component" value="Unassembled WGS sequence"/>
</dbReference>
<dbReference type="AlphaFoldDB" id="A0A066W588"/>
<evidence type="ECO:0000313" key="1">
    <source>
        <dbReference type="EMBL" id="KDN48871.1"/>
    </source>
</evidence>
<protein>
    <submittedName>
        <fullName evidence="1">Uncharacterized protein</fullName>
    </submittedName>
</protein>
<dbReference type="InParanoid" id="A0A066W588"/>
<keyword evidence="2" id="KW-1185">Reference proteome</keyword>
<dbReference type="HOGENOM" id="CLU_2456333_0_0_1"/>
<gene>
    <name evidence="1" type="ORF">K437DRAFT_267531</name>
</gene>
<dbReference type="RefSeq" id="XP_013244237.1">
    <property type="nucleotide sequence ID" value="XM_013388783.1"/>
</dbReference>